<dbReference type="HOGENOM" id="CLU_028182_0_0_6"/>
<dbReference type="CDD" id="cd03404">
    <property type="entry name" value="SPFH_HflK"/>
    <property type="match status" value="1"/>
</dbReference>
<dbReference type="Pfam" id="PF01145">
    <property type="entry name" value="Band_7"/>
    <property type="match status" value="1"/>
</dbReference>
<organism evidence="5 6">
    <name type="scientific">Rahnella aquatilis (strain ATCC 33071 / DSM 4594 / JCM 1683 / NBRC 105701 / NCIMB 13365 / CIP 78.65)</name>
    <dbReference type="NCBI Taxonomy" id="745277"/>
    <lineage>
        <taxon>Bacteria</taxon>
        <taxon>Pseudomonadati</taxon>
        <taxon>Pseudomonadota</taxon>
        <taxon>Gammaproteobacteria</taxon>
        <taxon>Enterobacterales</taxon>
        <taxon>Yersiniaceae</taxon>
        <taxon>Rahnella</taxon>
    </lineage>
</organism>
<dbReference type="InterPro" id="IPR050710">
    <property type="entry name" value="Band7/mec-2_domain"/>
</dbReference>
<feature type="transmembrane region" description="Helical" evidence="3">
    <location>
        <begin position="252"/>
        <end position="273"/>
    </location>
</feature>
<dbReference type="GO" id="GO:0006508">
    <property type="term" value="P:proteolysis"/>
    <property type="evidence" value="ECO:0007669"/>
    <property type="project" value="UniProtKB-KW"/>
</dbReference>
<evidence type="ECO:0000256" key="3">
    <source>
        <dbReference type="SAM" id="Phobius"/>
    </source>
</evidence>
<reference evidence="5 6" key="1">
    <citation type="journal article" date="2012" name="J. Bacteriol.">
        <title>Complete Genome Sequence of Rahnella aquatilis CIP 78.65.</title>
        <authorList>
            <person name="Martinez R.J."/>
            <person name="Bruce D."/>
            <person name="Detter C."/>
            <person name="Goodwin L.A."/>
            <person name="Han J."/>
            <person name="Han C.S."/>
            <person name="Held B."/>
            <person name="Land M.L."/>
            <person name="Mikhailova N."/>
            <person name="Nolan M."/>
            <person name="Pennacchio L."/>
            <person name="Pitluck S."/>
            <person name="Tapia R."/>
            <person name="Woyke T."/>
            <person name="Sobecky P.A."/>
        </authorList>
    </citation>
    <scope>NUCLEOTIDE SEQUENCE [LARGE SCALE GENOMIC DNA]</scope>
    <source>
        <strain evidence="6">ATCC 33071 / DSM 4594 / JCM 1683 / NBRC 105701 / NCIMB 13365 / CIP 78.65</strain>
    </source>
</reference>
<feature type="transmembrane region" description="Helical" evidence="3">
    <location>
        <begin position="151"/>
        <end position="177"/>
    </location>
</feature>
<dbReference type="Proteomes" id="UP000009010">
    <property type="component" value="Chromosome"/>
</dbReference>
<protein>
    <submittedName>
        <fullName evidence="5">Membrane protease subunit, stomatin/prohibitin</fullName>
    </submittedName>
</protein>
<comment type="similarity">
    <text evidence="2">Belongs to the band 7/mec-2 family. HflK subfamily.</text>
</comment>
<sequence length="685" mass="74739">MLYRYARLISHALAHSQRGGLFFSSAGADMSINKASGADDASKQLRFQAAASHTRGLSGLINTILVISSVMYLILLMLYLVSPESVWPWVTGNFMAAMWVCAASLQCARRISRWREQQLAPAIATVAETAAQQNPAGFSQRLLSRPWMRPVLRYVDAHVFFQAFPALAALLLIALLWQLPLPASDAGEAGIIAGVIFILCAFAVLVLERHWTLKNPLEWPEAAKLAAIMRMMIGVFLLSALALMFARGASGWPAHLLMLTGLLPGLVALELFLRALMAMFSPPREDKEPEFIAGSLLAAQICWPPRPLQFVQNELHQHFGIDLRQIWAFHFMRRALLPLGALLLLTGWLLTGISEVPLTQRGIYESFGKPVAVRQPGLHAGLPWPFGRTLRVDNGEVHELTTGSEEAATVGAVAVADTAEGPAPESANRLWDSGHSSDKSQIIASAANDRQSFQIMDMDVRFVYRIAMNDDAAMASLYHTENMPVLIRSIANQVLVHDFSSRTLDSLLGSEQTRLAADIGRKVQSQLDHLNSGVELLATVIESIHPPAGAADAYHSVQAAQILAQSAIAGEKGQAAQQLNAAQQFARLALDAASAKNHENRDQAQVMALRFNAENQAYQTGGQSFLTGRYFSQLTLAMQQHPKVLIVDHRIGSGTPPVLDLRNFTLPFTPGADKAAHSVKAETTR</sequence>
<keyword evidence="3" id="KW-1133">Transmembrane helix</keyword>
<feature type="transmembrane region" description="Helical" evidence="3">
    <location>
        <begin position="227"/>
        <end position="246"/>
    </location>
</feature>
<keyword evidence="5" id="KW-0378">Hydrolase</keyword>
<keyword evidence="3" id="KW-0812">Transmembrane</keyword>
<gene>
    <name evidence="5" type="ordered locus">Rahaq2_2388</name>
</gene>
<dbReference type="SUPFAM" id="SSF117892">
    <property type="entry name" value="Band 7/SPFH domain"/>
    <property type="match status" value="1"/>
</dbReference>
<evidence type="ECO:0000259" key="4">
    <source>
        <dbReference type="Pfam" id="PF01145"/>
    </source>
</evidence>
<dbReference type="PANTHER" id="PTHR43327:SF10">
    <property type="entry name" value="STOMATIN-LIKE PROTEIN 2, MITOCHONDRIAL"/>
    <property type="match status" value="1"/>
</dbReference>
<feature type="domain" description="Band 7" evidence="4">
    <location>
        <begin position="356"/>
        <end position="575"/>
    </location>
</feature>
<evidence type="ECO:0000313" key="6">
    <source>
        <dbReference type="Proteomes" id="UP000009010"/>
    </source>
</evidence>
<proteinExistence type="inferred from homology"/>
<evidence type="ECO:0000313" key="5">
    <source>
        <dbReference type="EMBL" id="AEX52241.1"/>
    </source>
</evidence>
<dbReference type="GO" id="GO:0016020">
    <property type="term" value="C:membrane"/>
    <property type="evidence" value="ECO:0007669"/>
    <property type="project" value="UniProtKB-SubCell"/>
</dbReference>
<accession>H2J0S8</accession>
<dbReference type="InterPro" id="IPR036013">
    <property type="entry name" value="Band_7/SPFH_dom_sf"/>
</dbReference>
<dbReference type="PANTHER" id="PTHR43327">
    <property type="entry name" value="STOMATIN-LIKE PROTEIN 2, MITOCHONDRIAL"/>
    <property type="match status" value="1"/>
</dbReference>
<feature type="transmembrane region" description="Helical" evidence="3">
    <location>
        <begin position="60"/>
        <end position="80"/>
    </location>
</feature>
<keyword evidence="3" id="KW-0472">Membrane</keyword>
<dbReference type="AlphaFoldDB" id="H2J0S8"/>
<feature type="transmembrane region" description="Helical" evidence="3">
    <location>
        <begin position="189"/>
        <end position="207"/>
    </location>
</feature>
<dbReference type="Gene3D" id="3.30.479.30">
    <property type="entry name" value="Band 7 domain"/>
    <property type="match status" value="1"/>
</dbReference>
<keyword evidence="6" id="KW-1185">Reference proteome</keyword>
<name>H2J0S8_RAHAC</name>
<feature type="transmembrane region" description="Helical" evidence="3">
    <location>
        <begin position="86"/>
        <end position="105"/>
    </location>
</feature>
<evidence type="ECO:0000256" key="1">
    <source>
        <dbReference type="ARBA" id="ARBA00004167"/>
    </source>
</evidence>
<evidence type="ECO:0000256" key="2">
    <source>
        <dbReference type="ARBA" id="ARBA00006971"/>
    </source>
</evidence>
<dbReference type="InterPro" id="IPR001107">
    <property type="entry name" value="Band_7"/>
</dbReference>
<dbReference type="EMBL" id="CP003244">
    <property type="protein sequence ID" value="AEX52241.1"/>
    <property type="molecule type" value="Genomic_DNA"/>
</dbReference>
<dbReference type="eggNOG" id="COG0330">
    <property type="taxonomic scope" value="Bacteria"/>
</dbReference>
<feature type="transmembrane region" description="Helical" evidence="3">
    <location>
        <begin position="335"/>
        <end position="353"/>
    </location>
</feature>
<dbReference type="PATRIC" id="fig|745277.3.peg.2302"/>
<comment type="subcellular location">
    <subcellularLocation>
        <location evidence="1">Membrane</location>
        <topology evidence="1">Single-pass membrane protein</topology>
    </subcellularLocation>
</comment>
<dbReference type="InterPro" id="IPR010201">
    <property type="entry name" value="HflK"/>
</dbReference>
<reference evidence="6" key="2">
    <citation type="submission" date="2012-01" db="EMBL/GenBank/DDBJ databases">
        <title>Complete sequence of chromosome of Rahnella aquatilis CIP 78.65.</title>
        <authorList>
            <person name="Lucas S."/>
            <person name="Han J."/>
            <person name="Lapidus A."/>
            <person name="Cheng J.-F."/>
            <person name="Goodwin L."/>
            <person name="Pitluck S."/>
            <person name="Peters L."/>
            <person name="Ovchinnikova G."/>
            <person name="Held B."/>
            <person name="Detter J.C."/>
            <person name="Han C."/>
            <person name="Tapia R."/>
            <person name="Land M."/>
            <person name="Hauser L."/>
            <person name="Kyrpides N."/>
            <person name="Ivanova N."/>
            <person name="Pagani I."/>
            <person name="Sobecky P."/>
            <person name="Martinez R."/>
            <person name="Woyke T."/>
        </authorList>
    </citation>
    <scope>NUCLEOTIDE SEQUENCE [LARGE SCALE GENOMIC DNA]</scope>
    <source>
        <strain evidence="6">ATCC 33071 / DSM 4594 / JCM 1683 / NBRC 105701 / NCIMB 13365 / CIP 78.65</strain>
    </source>
</reference>
<dbReference type="KEGG" id="raq:Rahaq2_2388"/>
<dbReference type="STRING" id="745277.Rahaq2_2388"/>
<dbReference type="RefSeq" id="WP_015697404.1">
    <property type="nucleotide sequence ID" value="NZ_JMPO01000070.1"/>
</dbReference>
<dbReference type="GO" id="GO:0008233">
    <property type="term" value="F:peptidase activity"/>
    <property type="evidence" value="ECO:0007669"/>
    <property type="project" value="UniProtKB-KW"/>
</dbReference>
<keyword evidence="5" id="KW-0645">Protease</keyword>